<organism evidence="2 3">
    <name type="scientific">Pelagomonas calceolata</name>
    <dbReference type="NCBI Taxonomy" id="35677"/>
    <lineage>
        <taxon>Eukaryota</taxon>
        <taxon>Sar</taxon>
        <taxon>Stramenopiles</taxon>
        <taxon>Ochrophyta</taxon>
        <taxon>Pelagophyceae</taxon>
        <taxon>Pelagomonadales</taxon>
        <taxon>Pelagomonadaceae</taxon>
        <taxon>Pelagomonas</taxon>
    </lineage>
</organism>
<keyword evidence="3" id="KW-1185">Reference proteome</keyword>
<accession>A0A8J2S3U2</accession>
<sequence>MANTQEDEEIMAAMDAMEAQPSGEAEVPWSQEDNRWSSQQSAEDAPAAAPQNPQKLWWHTQQDDPAHVEASLAAITDATGLDFAAVRRGWDKTRRVAEDADVSYDDSVTAFGELALACKECNTSPDTVPANAVVVINSVRRRGNDNGVKRAIEKLIEDESVTSPSPSPLTPAPSPEDAAAAALPTTDEVEPPRPPTPPDDAAALERARGNLARALAEPEPKPSEENESDGDEDPFGAVAPRPPPLTGFAEEPVTENQRARLDDLRARMAAPPPAPQDDAPRAPQITIHPAGSRAADELIERARWRQTSPDMLKRLSRAGRDALGEEPDLAVKLLHGRCAVVEVEDVRGGEALAKHMLDTKATPDEAACRALGFTFLRTTTLVVNRAVPPRQVTVKALFLDRETAAVAAAFDAEGRTAFHRAVTAAKRYVSAARDAVQGAQYCEGIRYDRRHNAHKQDLGRDAYHTFCHRDEKWRRDATYKRDVVELLFKVCELERIFVPRLGRMRALFRDAMGLVPLSRTLEDYISAPMLVMSESFGCEVHVDKSADKFAESIAWVRGTRRHPWHFIVACAGVAFELHEAAPCFLTLQASCTAHATLRTPGHENHPSKGAAAVTKRTLVTDAAREKFRPGEPREE</sequence>
<dbReference type="AlphaFoldDB" id="A0A8J2S3U2"/>
<feature type="compositionally biased region" description="Low complexity" evidence="1">
    <location>
        <begin position="175"/>
        <end position="186"/>
    </location>
</feature>
<name>A0A8J2S3U2_9STRA</name>
<feature type="compositionally biased region" description="Acidic residues" evidence="1">
    <location>
        <begin position="225"/>
        <end position="234"/>
    </location>
</feature>
<dbReference type="EMBL" id="CAKKNE010000001">
    <property type="protein sequence ID" value="CAH0363688.1"/>
    <property type="molecule type" value="Genomic_DNA"/>
</dbReference>
<evidence type="ECO:0000313" key="2">
    <source>
        <dbReference type="EMBL" id="CAH0363688.1"/>
    </source>
</evidence>
<feature type="region of interest" description="Disordered" evidence="1">
    <location>
        <begin position="155"/>
        <end position="202"/>
    </location>
</feature>
<dbReference type="Proteomes" id="UP000789595">
    <property type="component" value="Unassembled WGS sequence"/>
</dbReference>
<feature type="region of interest" description="Disordered" evidence="1">
    <location>
        <begin position="214"/>
        <end position="252"/>
    </location>
</feature>
<feature type="region of interest" description="Disordered" evidence="1">
    <location>
        <begin position="1"/>
        <end position="54"/>
    </location>
</feature>
<protein>
    <submittedName>
        <fullName evidence="2">Uncharacterized protein</fullName>
    </submittedName>
</protein>
<reference evidence="2" key="1">
    <citation type="submission" date="2021-11" db="EMBL/GenBank/DDBJ databases">
        <authorList>
            <consortium name="Genoscope - CEA"/>
            <person name="William W."/>
        </authorList>
    </citation>
    <scope>NUCLEOTIDE SEQUENCE</scope>
</reference>
<gene>
    <name evidence="2" type="ORF">PECAL_1P00090</name>
</gene>
<feature type="compositionally biased region" description="Acidic residues" evidence="1">
    <location>
        <begin position="1"/>
        <end position="10"/>
    </location>
</feature>
<proteinExistence type="predicted"/>
<comment type="caution">
    <text evidence="2">The sequence shown here is derived from an EMBL/GenBank/DDBJ whole genome shotgun (WGS) entry which is preliminary data.</text>
</comment>
<evidence type="ECO:0000256" key="1">
    <source>
        <dbReference type="SAM" id="MobiDB-lite"/>
    </source>
</evidence>
<evidence type="ECO:0000313" key="3">
    <source>
        <dbReference type="Proteomes" id="UP000789595"/>
    </source>
</evidence>
<feature type="compositionally biased region" description="Pro residues" evidence="1">
    <location>
        <begin position="165"/>
        <end position="174"/>
    </location>
</feature>